<dbReference type="InterPro" id="IPR001881">
    <property type="entry name" value="EGF-like_Ca-bd_dom"/>
</dbReference>
<evidence type="ECO:0000256" key="2">
    <source>
        <dbReference type="ARBA" id="ARBA00022530"/>
    </source>
</evidence>
<dbReference type="InterPro" id="IPR050525">
    <property type="entry name" value="ECM_Assembly_Org"/>
</dbReference>
<sequence length="742" mass="81985">MDSSDTVTSKEYANLKEGISMLIDDIFDLSPNIVRIGFIEYSDKASVPVPLGYYDNKMQLLADISNSEQLGGTPVIVRGLHAAKEQFKRHGRNGVSRILLLVTSGANRGNVAFAADDLRKRLNVSVFALVVNTSRGAQMILNRLTGDAQRRVISISSASKLQERELLHIGQVLCGDTDVIPANIWPAQETPHRTTKRDASYGESKRKKDKISRSSLLYWKTTTATEYFAPKPLCKDGFLRPYQISIVVDNTARSPEKDFRLVLNHVVSFLKMRFSPESKLVQLNLVGVGSDGTNLKAADFGVDVVDEIFAKLIQKKSDEISPKLGRGLDEAMLLAKEHAVKGVIQIILIISADGTSSDDAIQSAQYAREQYVDGIVAISIRAPSSELLKELSLGSSTKVIHFPDWSIGNELFQSWISHAFCSYVSTSIARKVKLTRMTRPPIQKTSKISMNDATNVEVTPLSPNSLLVSWTCCTNNKADYIISYTPDLSLPKEYWYKLNATCRDSFGRKIDGLPSGTYSVCVETLQRHINKSVPFNLDECETIKIDSDTTAPPDQKLPNSQSTVQCQCICANNGEAFVKPTCGTLIDPFRPVATLPPAIDGECHCSIPSKGGRCPSGYFFDRGQCYDVDECQEQNGGCSHGCVNTPGDFYCACPYGMMRDPANLKMCISVAGSFDRIAALFGQYLHANRYNANATSNEKSDAQTDGKVVRYKATMKSEDDKTISFEWSLMPAVIRRAFKWLF</sequence>
<dbReference type="SUPFAM" id="SSF53300">
    <property type="entry name" value="vWA-like"/>
    <property type="match status" value="2"/>
</dbReference>
<dbReference type="Gene3D" id="2.10.25.10">
    <property type="entry name" value="Laminin"/>
    <property type="match status" value="1"/>
</dbReference>
<protein>
    <recommendedName>
        <fullName evidence="4">VWFA domain-containing protein</fullName>
    </recommendedName>
</protein>
<dbReference type="OrthoDB" id="10045365at2759"/>
<dbReference type="InterPro" id="IPR018097">
    <property type="entry name" value="EGF_Ca-bd_CS"/>
</dbReference>
<dbReference type="InParanoid" id="A0A3P7DBQ6"/>
<dbReference type="SMART" id="SM00179">
    <property type="entry name" value="EGF_CA"/>
    <property type="match status" value="1"/>
</dbReference>
<keyword evidence="2" id="KW-0272">Extracellular matrix</keyword>
<keyword evidence="2" id="KW-0964">Secreted</keyword>
<dbReference type="Pfam" id="PF00092">
    <property type="entry name" value="VWA"/>
    <property type="match status" value="1"/>
</dbReference>
<dbReference type="PANTHER" id="PTHR24020">
    <property type="entry name" value="COLLAGEN ALPHA"/>
    <property type="match status" value="1"/>
</dbReference>
<evidence type="ECO:0000313" key="6">
    <source>
        <dbReference type="Proteomes" id="UP000270924"/>
    </source>
</evidence>
<dbReference type="PROSITE" id="PS50234">
    <property type="entry name" value="VWFA"/>
    <property type="match status" value="1"/>
</dbReference>
<proteinExistence type="predicted"/>
<dbReference type="Proteomes" id="UP000270924">
    <property type="component" value="Unassembled WGS sequence"/>
</dbReference>
<name>A0A3P7DBQ6_WUCBA</name>
<dbReference type="AlphaFoldDB" id="A0A3P7DBQ6"/>
<accession>A0A3P7DBQ6</accession>
<dbReference type="Gene3D" id="3.40.50.410">
    <property type="entry name" value="von Willebrand factor, type A domain"/>
    <property type="match status" value="2"/>
</dbReference>
<comment type="subcellular location">
    <subcellularLocation>
        <location evidence="1">Secreted</location>
        <location evidence="1">Extracellular space</location>
        <location evidence="1">Extracellular matrix</location>
    </subcellularLocation>
</comment>
<dbReference type="CDD" id="cd01450">
    <property type="entry name" value="vWFA_subfamily_ECM"/>
    <property type="match status" value="1"/>
</dbReference>
<gene>
    <name evidence="5" type="ORF">WBA_LOCUS716</name>
</gene>
<dbReference type="CDD" id="cd00063">
    <property type="entry name" value="FN3"/>
    <property type="match status" value="1"/>
</dbReference>
<organism evidence="5 6">
    <name type="scientific">Wuchereria bancrofti</name>
    <dbReference type="NCBI Taxonomy" id="6293"/>
    <lineage>
        <taxon>Eukaryota</taxon>
        <taxon>Metazoa</taxon>
        <taxon>Ecdysozoa</taxon>
        <taxon>Nematoda</taxon>
        <taxon>Chromadorea</taxon>
        <taxon>Rhabditida</taxon>
        <taxon>Spirurina</taxon>
        <taxon>Spiruromorpha</taxon>
        <taxon>Filarioidea</taxon>
        <taxon>Onchocercidae</taxon>
        <taxon>Wuchereria</taxon>
    </lineage>
</organism>
<dbReference type="InterPro" id="IPR002035">
    <property type="entry name" value="VWF_A"/>
</dbReference>
<evidence type="ECO:0000313" key="5">
    <source>
        <dbReference type="EMBL" id="VDM07330.1"/>
    </source>
</evidence>
<dbReference type="InterPro" id="IPR003961">
    <property type="entry name" value="FN3_dom"/>
</dbReference>
<reference evidence="5 6" key="1">
    <citation type="submission" date="2018-11" db="EMBL/GenBank/DDBJ databases">
        <authorList>
            <consortium name="Pathogen Informatics"/>
        </authorList>
    </citation>
    <scope>NUCLEOTIDE SEQUENCE [LARGE SCALE GENOMIC DNA]</scope>
</reference>
<dbReference type="SMART" id="SM00327">
    <property type="entry name" value="VWA"/>
    <property type="match status" value="2"/>
</dbReference>
<evidence type="ECO:0000256" key="3">
    <source>
        <dbReference type="ARBA" id="ARBA00023157"/>
    </source>
</evidence>
<dbReference type="GO" id="GO:0005509">
    <property type="term" value="F:calcium ion binding"/>
    <property type="evidence" value="ECO:0007669"/>
    <property type="project" value="InterPro"/>
</dbReference>
<keyword evidence="6" id="KW-1185">Reference proteome</keyword>
<dbReference type="PROSITE" id="PS01187">
    <property type="entry name" value="EGF_CA"/>
    <property type="match status" value="1"/>
</dbReference>
<dbReference type="EMBL" id="UYWW01000114">
    <property type="protein sequence ID" value="VDM07330.1"/>
    <property type="molecule type" value="Genomic_DNA"/>
</dbReference>
<dbReference type="SUPFAM" id="SSF57196">
    <property type="entry name" value="EGF/Laminin"/>
    <property type="match status" value="1"/>
</dbReference>
<dbReference type="CDD" id="cd00054">
    <property type="entry name" value="EGF_CA"/>
    <property type="match status" value="1"/>
</dbReference>
<keyword evidence="3" id="KW-1015">Disulfide bond</keyword>
<dbReference type="InterPro" id="IPR036465">
    <property type="entry name" value="vWFA_dom_sf"/>
</dbReference>
<feature type="domain" description="VWFA" evidence="4">
    <location>
        <begin position="1"/>
        <end position="172"/>
    </location>
</feature>
<evidence type="ECO:0000256" key="1">
    <source>
        <dbReference type="ARBA" id="ARBA00004498"/>
    </source>
</evidence>
<evidence type="ECO:0000259" key="4">
    <source>
        <dbReference type="PROSITE" id="PS50234"/>
    </source>
</evidence>